<dbReference type="STRING" id="1314674.A0A0D7BL08"/>
<evidence type="ECO:0000256" key="4">
    <source>
        <dbReference type="ARBA" id="ARBA00022454"/>
    </source>
</evidence>
<feature type="coiled-coil region" evidence="12">
    <location>
        <begin position="723"/>
        <end position="757"/>
    </location>
</feature>
<proteinExistence type="inferred from homology"/>
<evidence type="ECO:0000313" key="15">
    <source>
        <dbReference type="EMBL" id="KIY70905.1"/>
    </source>
</evidence>
<dbReference type="Proteomes" id="UP000054007">
    <property type="component" value="Unassembled WGS sequence"/>
</dbReference>
<keyword evidence="4" id="KW-0158">Chromosome</keyword>
<dbReference type="PANTHER" id="PTHR19306:SF6">
    <property type="entry name" value="STRUCTURAL MAINTENANCE OF CHROMOSOMES PROTEIN 6"/>
    <property type="match status" value="1"/>
</dbReference>
<dbReference type="EMBL" id="KN880461">
    <property type="protein sequence ID" value="KIY70905.1"/>
    <property type="molecule type" value="Genomic_DNA"/>
</dbReference>
<dbReference type="Gene3D" id="3.40.50.300">
    <property type="entry name" value="P-loop containing nucleotide triphosphate hydrolases"/>
    <property type="match status" value="2"/>
</dbReference>
<evidence type="ECO:0000256" key="3">
    <source>
        <dbReference type="ARBA" id="ARBA00006793"/>
    </source>
</evidence>
<keyword evidence="9" id="KW-0233">DNA recombination</keyword>
<evidence type="ECO:0000259" key="14">
    <source>
        <dbReference type="Pfam" id="PF02463"/>
    </source>
</evidence>
<comment type="similarity">
    <text evidence="3">Belongs to the SMC family. SMC6 subfamily.</text>
</comment>
<gene>
    <name evidence="15" type="ORF">CYLTODRAFT_435482</name>
</gene>
<evidence type="ECO:0000256" key="12">
    <source>
        <dbReference type="SAM" id="Coils"/>
    </source>
</evidence>
<keyword evidence="5" id="KW-0547">Nucleotide-binding</keyword>
<dbReference type="GO" id="GO:0005634">
    <property type="term" value="C:nucleus"/>
    <property type="evidence" value="ECO:0007669"/>
    <property type="project" value="UniProtKB-SubCell"/>
</dbReference>
<feature type="coiled-coil region" evidence="12">
    <location>
        <begin position="787"/>
        <end position="821"/>
    </location>
</feature>
<dbReference type="SUPFAM" id="SSF52540">
    <property type="entry name" value="P-loop containing nucleoside triphosphate hydrolases"/>
    <property type="match status" value="1"/>
</dbReference>
<dbReference type="GO" id="GO:0003684">
    <property type="term" value="F:damaged DNA binding"/>
    <property type="evidence" value="ECO:0007669"/>
    <property type="project" value="TreeGrafter"/>
</dbReference>
<dbReference type="GO" id="GO:0000724">
    <property type="term" value="P:double-strand break repair via homologous recombination"/>
    <property type="evidence" value="ECO:0007669"/>
    <property type="project" value="TreeGrafter"/>
</dbReference>
<dbReference type="OrthoDB" id="10072614at2759"/>
<feature type="coiled-coil region" evidence="12">
    <location>
        <begin position="864"/>
        <end position="891"/>
    </location>
</feature>
<evidence type="ECO:0000256" key="5">
    <source>
        <dbReference type="ARBA" id="ARBA00022741"/>
    </source>
</evidence>
<evidence type="ECO:0000256" key="1">
    <source>
        <dbReference type="ARBA" id="ARBA00004123"/>
    </source>
</evidence>
<dbReference type="AlphaFoldDB" id="A0A0D7BL08"/>
<dbReference type="GO" id="GO:0030915">
    <property type="term" value="C:Smc5-Smc6 complex"/>
    <property type="evidence" value="ECO:0007669"/>
    <property type="project" value="TreeGrafter"/>
</dbReference>
<feature type="region of interest" description="Disordered" evidence="13">
    <location>
        <begin position="1"/>
        <end position="72"/>
    </location>
</feature>
<sequence length="1136" mass="129231">MAKRRQTRDSESESSGDESPQPKRVRTSNGDDNEDARPARQNGKTASRKKRADDDGDVDMDDDLEEEDEEFESKYGKEFMDKLKQKKKLVGGVSEMGIIESIEMHQFMCHKFLSFTFGPQINFIIGHNGSGKSAVLSAITIALGGKAASTGRANGLKSFIREGQSVAQVTISLKNQGPDAFKPKEYGKSIVITRRFTKEGNASWKIQSKDGKAISTKKEELAAICDHMNLQVDNPMNVLTQDQARQFLSAASPQDMYKFFLRGTQLSQLREEYQTCMDNCHHTATILLQKKEALPDLKRKHREAWERFREAEKARAQKGRLEDLKKELSWAHVKVKEDELLAAESEVAKQERRIPKVEDSLTQAKSAFDEYTAAVEAADADLQNMAPVADLNQQKEEWREKGRKLRTQEAELKTERKQMEESYRMTKEAIKLTNDSIEKETRKLNSNTQGKRDEHQRLLNEAEAKYNDAKERLPDILEKLRIANEEVATMNVTGGNLTNELNKVRQDLMNAEGGIREANNAERNQYAAYGIRINEVVQQVQRAQWAGEVPIGPLGLYVECKDVETWGNLLRSQLGNMLTAWAVTTARDAATLRQMLGQYGNKNMLVIITERDMFDYRAGEPPEGVRTILRTLDISDEYVKRILINQLGIERVVLAESRSQGEEVLRNLGKAGNAWTRDGFGLRRFAEGGESTAPLNMRTREGTNMLFTGRSADAQREYFTRIIKEKQAEIHRLNQEINQLMMELNKKRADVDRLKAQEKAAHTAMSSAKAKQQALHDAAQEAMPANIGALESSKRDSEQEKESIELQFAELSKREADIEAEVNVIKAELEKIRVLTADYDAKRRKLQAAAGKAAEDRAQAQHNLRYMEGKLVEEQRKLDDLKAAAALTQTEFEQWTAAATEFCEKIENPRPPAVIEREQESTKRALRERERMDGRSVEKLTEEFHKAKEVYETVKATYEKTVQLNSALQAALHDRLQRWHEFRRHIALRCKFAFMYNLSHRGYFGRVMFDHTAKKLDLKVRTEDVAMTQQGGASSRDKDPKSLSGGEKSFATISLLLALWEAIGCPLRCLDEFDVFMDAVNRRISMRMMIETAKSSDKQYVLITPQDMNNITIDHTVRVHRMTDPERNQGTLAFNS</sequence>
<reference evidence="15 16" key="1">
    <citation type="journal article" date="2015" name="Fungal Genet. Biol.">
        <title>Evolution of novel wood decay mechanisms in Agaricales revealed by the genome sequences of Fistulina hepatica and Cylindrobasidium torrendii.</title>
        <authorList>
            <person name="Floudas D."/>
            <person name="Held B.W."/>
            <person name="Riley R."/>
            <person name="Nagy L.G."/>
            <person name="Koehler G."/>
            <person name="Ransdell A.S."/>
            <person name="Younus H."/>
            <person name="Chow J."/>
            <person name="Chiniquy J."/>
            <person name="Lipzen A."/>
            <person name="Tritt A."/>
            <person name="Sun H."/>
            <person name="Haridas S."/>
            <person name="LaButti K."/>
            <person name="Ohm R.A."/>
            <person name="Kues U."/>
            <person name="Blanchette R.A."/>
            <person name="Grigoriev I.V."/>
            <person name="Minto R.E."/>
            <person name="Hibbett D.S."/>
        </authorList>
    </citation>
    <scope>NUCLEOTIDE SEQUENCE [LARGE SCALE GENOMIC DNA]</scope>
    <source>
        <strain evidence="15 16">FP15055 ss-10</strain>
    </source>
</reference>
<evidence type="ECO:0000256" key="10">
    <source>
        <dbReference type="ARBA" id="ARBA00023204"/>
    </source>
</evidence>
<dbReference type="GO" id="GO:0005524">
    <property type="term" value="F:ATP binding"/>
    <property type="evidence" value="ECO:0007669"/>
    <property type="project" value="UniProtKB-KW"/>
</dbReference>
<keyword evidence="7" id="KW-0067">ATP-binding</keyword>
<evidence type="ECO:0000256" key="9">
    <source>
        <dbReference type="ARBA" id="ARBA00023172"/>
    </source>
</evidence>
<evidence type="ECO:0000256" key="8">
    <source>
        <dbReference type="ARBA" id="ARBA00023054"/>
    </source>
</evidence>
<evidence type="ECO:0000256" key="11">
    <source>
        <dbReference type="ARBA" id="ARBA00023242"/>
    </source>
</evidence>
<dbReference type="Pfam" id="PF02463">
    <property type="entry name" value="SMC_N"/>
    <property type="match status" value="1"/>
</dbReference>
<dbReference type="InterPro" id="IPR003395">
    <property type="entry name" value="RecF/RecN/SMC_N"/>
</dbReference>
<feature type="compositionally biased region" description="Acidic residues" evidence="13">
    <location>
        <begin position="54"/>
        <end position="71"/>
    </location>
</feature>
<evidence type="ECO:0000256" key="7">
    <source>
        <dbReference type="ARBA" id="ARBA00022840"/>
    </source>
</evidence>
<feature type="coiled-coil region" evidence="12">
    <location>
        <begin position="388"/>
        <end position="521"/>
    </location>
</feature>
<accession>A0A0D7BL08</accession>
<dbReference type="PANTHER" id="PTHR19306">
    <property type="entry name" value="STRUCTURAL MAINTENANCE OF CHROMOSOMES 5,6 SMC5, SMC6"/>
    <property type="match status" value="1"/>
</dbReference>
<dbReference type="GO" id="GO:0016787">
    <property type="term" value="F:hydrolase activity"/>
    <property type="evidence" value="ECO:0007669"/>
    <property type="project" value="UniProtKB-KW"/>
</dbReference>
<evidence type="ECO:0000256" key="13">
    <source>
        <dbReference type="SAM" id="MobiDB-lite"/>
    </source>
</evidence>
<keyword evidence="11" id="KW-0539">Nucleus</keyword>
<evidence type="ECO:0000256" key="6">
    <source>
        <dbReference type="ARBA" id="ARBA00022763"/>
    </source>
</evidence>
<evidence type="ECO:0000256" key="2">
    <source>
        <dbReference type="ARBA" id="ARBA00004286"/>
    </source>
</evidence>
<keyword evidence="6" id="KW-0227">DNA damage</keyword>
<keyword evidence="15" id="KW-0378">Hydrolase</keyword>
<keyword evidence="8 12" id="KW-0175">Coiled coil</keyword>
<protein>
    <submittedName>
        <fullName evidence="15">p-loop containing nucleoside triphosphate hydrolase protein</fullName>
    </submittedName>
</protein>
<dbReference type="GO" id="GO:0003697">
    <property type="term" value="F:single-stranded DNA binding"/>
    <property type="evidence" value="ECO:0007669"/>
    <property type="project" value="TreeGrafter"/>
</dbReference>
<dbReference type="GO" id="GO:0035861">
    <property type="term" value="C:site of double-strand break"/>
    <property type="evidence" value="ECO:0007669"/>
    <property type="project" value="TreeGrafter"/>
</dbReference>
<keyword evidence="10" id="KW-0234">DNA repair</keyword>
<dbReference type="InterPro" id="IPR027417">
    <property type="entry name" value="P-loop_NTPase"/>
</dbReference>
<name>A0A0D7BL08_9AGAR</name>
<feature type="domain" description="RecF/RecN/SMC N-terminal" evidence="14">
    <location>
        <begin position="99"/>
        <end position="1121"/>
    </location>
</feature>
<comment type="subcellular location">
    <subcellularLocation>
        <location evidence="2">Chromosome</location>
    </subcellularLocation>
    <subcellularLocation>
        <location evidence="1">Nucleus</location>
    </subcellularLocation>
</comment>
<keyword evidence="16" id="KW-1185">Reference proteome</keyword>
<evidence type="ECO:0000313" key="16">
    <source>
        <dbReference type="Proteomes" id="UP000054007"/>
    </source>
</evidence>
<organism evidence="15 16">
    <name type="scientific">Cylindrobasidium torrendii FP15055 ss-10</name>
    <dbReference type="NCBI Taxonomy" id="1314674"/>
    <lineage>
        <taxon>Eukaryota</taxon>
        <taxon>Fungi</taxon>
        <taxon>Dikarya</taxon>
        <taxon>Basidiomycota</taxon>
        <taxon>Agaricomycotina</taxon>
        <taxon>Agaricomycetes</taxon>
        <taxon>Agaricomycetidae</taxon>
        <taxon>Agaricales</taxon>
        <taxon>Marasmiineae</taxon>
        <taxon>Physalacriaceae</taxon>
        <taxon>Cylindrobasidium</taxon>
    </lineage>
</organism>